<reference evidence="2" key="1">
    <citation type="submission" date="2021-02" db="EMBL/GenBank/DDBJ databases">
        <authorList>
            <person name="Nowell W R."/>
        </authorList>
    </citation>
    <scope>NUCLEOTIDE SEQUENCE</scope>
</reference>
<dbReference type="EMBL" id="CAJOBC010101462">
    <property type="protein sequence ID" value="CAF4473826.1"/>
    <property type="molecule type" value="Genomic_DNA"/>
</dbReference>
<evidence type="ECO:0000313" key="2">
    <source>
        <dbReference type="EMBL" id="CAF4473826.1"/>
    </source>
</evidence>
<feature type="compositionally biased region" description="Low complexity" evidence="1">
    <location>
        <begin position="141"/>
        <end position="152"/>
    </location>
</feature>
<proteinExistence type="predicted"/>
<organism evidence="2 3">
    <name type="scientific">Didymodactylos carnosus</name>
    <dbReference type="NCBI Taxonomy" id="1234261"/>
    <lineage>
        <taxon>Eukaryota</taxon>
        <taxon>Metazoa</taxon>
        <taxon>Spiralia</taxon>
        <taxon>Gnathifera</taxon>
        <taxon>Rotifera</taxon>
        <taxon>Eurotatoria</taxon>
        <taxon>Bdelloidea</taxon>
        <taxon>Philodinida</taxon>
        <taxon>Philodinidae</taxon>
        <taxon>Didymodactylos</taxon>
    </lineage>
</organism>
<evidence type="ECO:0000256" key="1">
    <source>
        <dbReference type="SAM" id="MobiDB-lite"/>
    </source>
</evidence>
<feature type="region of interest" description="Disordered" evidence="1">
    <location>
        <begin position="1"/>
        <end position="27"/>
    </location>
</feature>
<name>A0A8S2X3R0_9BILA</name>
<accession>A0A8S2X3R0</accession>
<sequence>YNHTRSRFKGDKFGVAQSSRGRKKPRAKLDDLNVKDEWQRRARSNRRNGKRIFYFNDKLSQTNACKLSKGKMNKQIIAFDDSSIPTKKNILLQICQSTSTGNDVSDVDNVYYKTDERHDANDYDCVVDNTSLSRAFSPKRSYPSSDSNYSMSKAEMSKKLRPKKVKVSPPNSIDKRIFPFNTDNRTTTVGNLKLMWPSYGIKNALYAGECFSIFNTCPIDTDLFVLYYAYKSGTDKFHNLLEDDTLEAYTFLRRTFQLIESDGWTAARLHWLTEKQLLKKKTRNAQYDLKSTMDEILAVPKISVLFDFRYNLFILEYNRYLNTEKKFLNFIPDFATIREPPCGVNLGTIEPINYPANYMIDERSPVIDVEINVTRKETHYICQAPRIVDIARFIYTAPFVIINVENSPSLMTNLPDPLNIGEYE</sequence>
<comment type="caution">
    <text evidence="2">The sequence shown here is derived from an EMBL/GenBank/DDBJ whole genome shotgun (WGS) entry which is preliminary data.</text>
</comment>
<protein>
    <submittedName>
        <fullName evidence="2">Uncharacterized protein</fullName>
    </submittedName>
</protein>
<evidence type="ECO:0000313" key="3">
    <source>
        <dbReference type="Proteomes" id="UP000681722"/>
    </source>
</evidence>
<feature type="non-terminal residue" evidence="2">
    <location>
        <position position="1"/>
    </location>
</feature>
<dbReference type="Proteomes" id="UP000681722">
    <property type="component" value="Unassembled WGS sequence"/>
</dbReference>
<gene>
    <name evidence="2" type="ORF">SRO942_LOCUS43440</name>
</gene>
<dbReference type="AlphaFoldDB" id="A0A8S2X3R0"/>
<feature type="region of interest" description="Disordered" evidence="1">
    <location>
        <begin position="138"/>
        <end position="169"/>
    </location>
</feature>